<dbReference type="RefSeq" id="WP_068647171.1">
    <property type="nucleotide sequence ID" value="NZ_CP043611.1"/>
</dbReference>
<dbReference type="OrthoDB" id="2667257at2"/>
<feature type="signal peptide" evidence="1">
    <location>
        <begin position="1"/>
        <end position="19"/>
    </location>
</feature>
<accession>A0A168QBA1</accession>
<evidence type="ECO:0000313" key="3">
    <source>
        <dbReference type="Proteomes" id="UP000077355"/>
    </source>
</evidence>
<evidence type="ECO:0000256" key="1">
    <source>
        <dbReference type="SAM" id="SignalP"/>
    </source>
</evidence>
<proteinExistence type="predicted"/>
<reference evidence="2 3" key="1">
    <citation type="submission" date="2016-03" db="EMBL/GenBank/DDBJ databases">
        <title>Draft genome sequence of Paenibacillus antarcticus CECT 5836.</title>
        <authorList>
            <person name="Shin S.-K."/>
            <person name="Yi H."/>
        </authorList>
    </citation>
    <scope>NUCLEOTIDE SEQUENCE [LARGE SCALE GENOMIC DNA]</scope>
    <source>
        <strain evidence="2 3">CECT 5836</strain>
    </source>
</reference>
<gene>
    <name evidence="2" type="ORF">PBAT_05050</name>
</gene>
<name>A0A168QBA1_9BACL</name>
<dbReference type="EMBL" id="LVJI01000006">
    <property type="protein sequence ID" value="OAB47591.1"/>
    <property type="molecule type" value="Genomic_DNA"/>
</dbReference>
<keyword evidence="3" id="KW-1185">Reference proteome</keyword>
<feature type="chain" id="PRO_5038595353" evidence="1">
    <location>
        <begin position="20"/>
        <end position="178"/>
    </location>
</feature>
<dbReference type="Proteomes" id="UP000077355">
    <property type="component" value="Unassembled WGS sequence"/>
</dbReference>
<comment type="caution">
    <text evidence="2">The sequence shown here is derived from an EMBL/GenBank/DDBJ whole genome shotgun (WGS) entry which is preliminary data.</text>
</comment>
<evidence type="ECO:0000313" key="2">
    <source>
        <dbReference type="EMBL" id="OAB47591.1"/>
    </source>
</evidence>
<protein>
    <submittedName>
        <fullName evidence="2">Uncharacterized protein</fullName>
    </submittedName>
</protein>
<sequence>MLKLVLLSFSMLISTGVSMNKHTQPKIEQLTKYTNFEIYAPSNLEAGIQYEIKVPSDVSQTKCTDLVLINYFNAKGSYVVGVRQQRNNAYMAQENIEFDVKNRTQTTKKVIRKVTLEPRGEAVSVDGSEGRYEAYLGTNASGGILKWVQSDTYIELDTSSLSKSSLIEIAESMKKVNN</sequence>
<organism evidence="2 3">
    <name type="scientific">Paenibacillus antarcticus</name>
    <dbReference type="NCBI Taxonomy" id="253703"/>
    <lineage>
        <taxon>Bacteria</taxon>
        <taxon>Bacillati</taxon>
        <taxon>Bacillota</taxon>
        <taxon>Bacilli</taxon>
        <taxon>Bacillales</taxon>
        <taxon>Paenibacillaceae</taxon>
        <taxon>Paenibacillus</taxon>
    </lineage>
</organism>
<dbReference type="AlphaFoldDB" id="A0A168QBA1"/>
<keyword evidence="1" id="KW-0732">Signal</keyword>